<keyword evidence="6" id="KW-1185">Reference proteome</keyword>
<dbReference type="Proteomes" id="UP001321749">
    <property type="component" value="Unassembled WGS sequence"/>
</dbReference>
<evidence type="ECO:0000256" key="2">
    <source>
        <dbReference type="ARBA" id="ARBA00022898"/>
    </source>
</evidence>
<comment type="caution">
    <text evidence="5">The sequence shown here is derived from an EMBL/GenBank/DDBJ whole genome shotgun (WGS) entry which is preliminary data.</text>
</comment>
<proteinExistence type="predicted"/>
<sequence>MADDPDRLAHARVGSYFLGPKAENFQILSDIFSHVLNDQRKARQQYMPDDPAFITAEMIQTEGFQESVQELQEYVSELSGTLAATSIPFWSPRYNGHMNMDTSLASIVGYMTTMMYNPNNVATEASPYTTKLEREVGEDLCEMLGYESRSGVQPWGHVTCDGSVANLEAIWSIRNLKFYPLSLKLAITKNPKLSFLRTVDPPFAVKTCKGETKPFLELSVWELLNLTPATILELPTRLGDEYSITPAFLQTALKDYLIQTVSKDALEKEFGVKPGNFFVSATKHYSWPKGGAISGIGSRNFIDVHVDEDARMDVCDLRVKLQKCLDEETPVFGVVAIIGSTEHGACDPVKAIAEMREEFQASGLSFAIHCDAAWGGYFASTLRSVERGPMLPGPLVPSLQLQEHTQEQLRNLKHAESITIDPHKSGYINYPAGGLCYRDGRMRYLVTWTSPIVFHQGDEGESMGVYGVEGSKPGASAVATWLTHRTLGIHKEGYGRLLGEAVFTCTKLYCYWATMTGKDEGDDLIVVPLVRLPSEKAGGSKEDVEAEKERIREKILGVKNEVLVKDKETWKFLEKLGGDLMINAFGCNFKFARKQGEPKVANTDVGEANYLNQRIFSRLSVTSTEDKIQERPLFLTSSVFEEEAYGRCLSTYKTRLQLDDGATPARGDLRFLVNVTMSPWPTDSPFLEGLAASFRQIAQEEVERAQKRNTLTPDIHGFVVQGSADKIFAVHIPMFHMANHRWQLVISAELPDEIRDKYRKLRDDNPGKFYTIANLAPAYLEDLTSPSHAEAEWRMDEGIPSDPEHDPPLFTFKLKNVKVVVKESMSYAALEKSYPDRMPFYLYGACGEVHIDHLLRTAPNAQICGDKVELDLGETKLTDDQLGSGALVVVFDDVFEGSVQPLPLDEKTKKIRLEAPGLRLVPGAKHKVSVYESYNAFKGGEDKPIAKGSLTIGKSGVFADWQDVNMDFPPPPKKGDDGKGAHQHAKMALSESDEIKFFGMGKDGVCKVTLG</sequence>
<dbReference type="AlphaFoldDB" id="A0AAV9HU64"/>
<dbReference type="Pfam" id="PF00282">
    <property type="entry name" value="Pyridoxal_deC"/>
    <property type="match status" value="1"/>
</dbReference>
<dbReference type="InterPro" id="IPR050477">
    <property type="entry name" value="GrpII_AminoAcid_Decarb"/>
</dbReference>
<dbReference type="Gene3D" id="3.40.640.10">
    <property type="entry name" value="Type I PLP-dependent aspartate aminotransferase-like (Major domain)"/>
    <property type="match status" value="1"/>
</dbReference>
<keyword evidence="2 4" id="KW-0663">Pyridoxal phosphate</keyword>
<protein>
    <submittedName>
        <fullName evidence="5">Pyridoxal phosphate-dependent transferase</fullName>
    </submittedName>
</protein>
<feature type="modified residue" description="N6-(pyridoxal phosphate)lysine" evidence="4">
    <location>
        <position position="424"/>
    </location>
</feature>
<reference evidence="5" key="2">
    <citation type="submission" date="2023-06" db="EMBL/GenBank/DDBJ databases">
        <authorList>
            <consortium name="Lawrence Berkeley National Laboratory"/>
            <person name="Mondo S.J."/>
            <person name="Hensen N."/>
            <person name="Bonometti L."/>
            <person name="Westerberg I."/>
            <person name="Brannstrom I.O."/>
            <person name="Guillou S."/>
            <person name="Cros-Aarteil S."/>
            <person name="Calhoun S."/>
            <person name="Haridas S."/>
            <person name="Kuo A."/>
            <person name="Pangilinan J."/>
            <person name="Riley R."/>
            <person name="Labutti K."/>
            <person name="Andreopoulos B."/>
            <person name="Lipzen A."/>
            <person name="Chen C."/>
            <person name="Yanf M."/>
            <person name="Daum C."/>
            <person name="Ng V."/>
            <person name="Clum A."/>
            <person name="Steindorff A."/>
            <person name="Ohm R."/>
            <person name="Martin F."/>
            <person name="Silar P."/>
            <person name="Natvig D."/>
            <person name="Lalanne C."/>
            <person name="Gautier V."/>
            <person name="Ament-Velasquez S.L."/>
            <person name="Kruys A."/>
            <person name="Hutchinson M.I."/>
            <person name="Powell A.J."/>
            <person name="Barry K."/>
            <person name="Miller A.N."/>
            <person name="Grigoriev I.V."/>
            <person name="Debuchy R."/>
            <person name="Gladieux P."/>
            <person name="Thoren M.H."/>
            <person name="Johannesson H."/>
        </authorList>
    </citation>
    <scope>NUCLEOTIDE SEQUENCE</scope>
    <source>
        <strain evidence="5">PSN324</strain>
    </source>
</reference>
<dbReference type="GO" id="GO:0030170">
    <property type="term" value="F:pyridoxal phosphate binding"/>
    <property type="evidence" value="ECO:0007669"/>
    <property type="project" value="InterPro"/>
</dbReference>
<dbReference type="EMBL" id="MU864961">
    <property type="protein sequence ID" value="KAK4463306.1"/>
    <property type="molecule type" value="Genomic_DNA"/>
</dbReference>
<dbReference type="GO" id="GO:0016740">
    <property type="term" value="F:transferase activity"/>
    <property type="evidence" value="ECO:0007669"/>
    <property type="project" value="UniProtKB-KW"/>
</dbReference>
<gene>
    <name evidence="5" type="ORF">QBC42DRAFT_199376</name>
</gene>
<dbReference type="GO" id="GO:0019752">
    <property type="term" value="P:carboxylic acid metabolic process"/>
    <property type="evidence" value="ECO:0007669"/>
    <property type="project" value="InterPro"/>
</dbReference>
<dbReference type="PANTHER" id="PTHR42735:SF4">
    <property type="entry name" value="PYRIDOXAL PHOSPHATE-DEPENDENT DECARBOXYLASE FAMILY PROTEIN"/>
    <property type="match status" value="1"/>
</dbReference>
<keyword evidence="5" id="KW-0808">Transferase</keyword>
<comment type="cofactor">
    <cofactor evidence="1 4">
        <name>pyridoxal 5'-phosphate</name>
        <dbReference type="ChEBI" id="CHEBI:597326"/>
    </cofactor>
</comment>
<name>A0AAV9HU64_9PEZI</name>
<dbReference type="GO" id="GO:0016830">
    <property type="term" value="F:carbon-carbon lyase activity"/>
    <property type="evidence" value="ECO:0007669"/>
    <property type="project" value="InterPro"/>
</dbReference>
<evidence type="ECO:0000256" key="3">
    <source>
        <dbReference type="ARBA" id="ARBA00023239"/>
    </source>
</evidence>
<accession>A0AAV9HU64</accession>
<evidence type="ECO:0000313" key="5">
    <source>
        <dbReference type="EMBL" id="KAK4463306.1"/>
    </source>
</evidence>
<dbReference type="SUPFAM" id="SSF53383">
    <property type="entry name" value="PLP-dependent transferases"/>
    <property type="match status" value="1"/>
</dbReference>
<keyword evidence="3" id="KW-0456">Lyase</keyword>
<reference evidence="5" key="1">
    <citation type="journal article" date="2023" name="Mol. Phylogenet. Evol.">
        <title>Genome-scale phylogeny and comparative genomics of the fungal order Sordariales.</title>
        <authorList>
            <person name="Hensen N."/>
            <person name="Bonometti L."/>
            <person name="Westerberg I."/>
            <person name="Brannstrom I.O."/>
            <person name="Guillou S."/>
            <person name="Cros-Aarteil S."/>
            <person name="Calhoun S."/>
            <person name="Haridas S."/>
            <person name="Kuo A."/>
            <person name="Mondo S."/>
            <person name="Pangilinan J."/>
            <person name="Riley R."/>
            <person name="LaButti K."/>
            <person name="Andreopoulos B."/>
            <person name="Lipzen A."/>
            <person name="Chen C."/>
            <person name="Yan M."/>
            <person name="Daum C."/>
            <person name="Ng V."/>
            <person name="Clum A."/>
            <person name="Steindorff A."/>
            <person name="Ohm R.A."/>
            <person name="Martin F."/>
            <person name="Silar P."/>
            <person name="Natvig D.O."/>
            <person name="Lalanne C."/>
            <person name="Gautier V."/>
            <person name="Ament-Velasquez S.L."/>
            <person name="Kruys A."/>
            <person name="Hutchinson M.I."/>
            <person name="Powell A.J."/>
            <person name="Barry K."/>
            <person name="Miller A.N."/>
            <person name="Grigoriev I.V."/>
            <person name="Debuchy R."/>
            <person name="Gladieux P."/>
            <person name="Hiltunen Thoren M."/>
            <person name="Johannesson H."/>
        </authorList>
    </citation>
    <scope>NUCLEOTIDE SEQUENCE</scope>
    <source>
        <strain evidence="5">PSN324</strain>
    </source>
</reference>
<dbReference type="InterPro" id="IPR015424">
    <property type="entry name" value="PyrdxlP-dep_Trfase"/>
</dbReference>
<dbReference type="InterPro" id="IPR002129">
    <property type="entry name" value="PyrdxlP-dep_de-COase"/>
</dbReference>
<organism evidence="5 6">
    <name type="scientific">Cladorrhinum samala</name>
    <dbReference type="NCBI Taxonomy" id="585594"/>
    <lineage>
        <taxon>Eukaryota</taxon>
        <taxon>Fungi</taxon>
        <taxon>Dikarya</taxon>
        <taxon>Ascomycota</taxon>
        <taxon>Pezizomycotina</taxon>
        <taxon>Sordariomycetes</taxon>
        <taxon>Sordariomycetidae</taxon>
        <taxon>Sordariales</taxon>
        <taxon>Podosporaceae</taxon>
        <taxon>Cladorrhinum</taxon>
    </lineage>
</organism>
<dbReference type="InterPro" id="IPR015421">
    <property type="entry name" value="PyrdxlP-dep_Trfase_major"/>
</dbReference>
<evidence type="ECO:0000313" key="6">
    <source>
        <dbReference type="Proteomes" id="UP001321749"/>
    </source>
</evidence>
<evidence type="ECO:0000256" key="4">
    <source>
        <dbReference type="PIRSR" id="PIRSR602129-50"/>
    </source>
</evidence>
<dbReference type="PANTHER" id="PTHR42735">
    <property type="match status" value="1"/>
</dbReference>
<evidence type="ECO:0000256" key="1">
    <source>
        <dbReference type="ARBA" id="ARBA00001933"/>
    </source>
</evidence>